<feature type="compositionally biased region" description="Polar residues" evidence="1">
    <location>
        <begin position="26"/>
        <end position="38"/>
    </location>
</feature>
<name>A0A9Q1ER67_SYNKA</name>
<keyword evidence="3" id="KW-1185">Reference proteome</keyword>
<dbReference type="Proteomes" id="UP001152622">
    <property type="component" value="Chromosome 13"/>
</dbReference>
<gene>
    <name evidence="2" type="ORF">SKAU_G00308750</name>
</gene>
<evidence type="ECO:0000313" key="2">
    <source>
        <dbReference type="EMBL" id="KAJ8343546.1"/>
    </source>
</evidence>
<comment type="caution">
    <text evidence="2">The sequence shown here is derived from an EMBL/GenBank/DDBJ whole genome shotgun (WGS) entry which is preliminary data.</text>
</comment>
<proteinExistence type="predicted"/>
<feature type="compositionally biased region" description="Low complexity" evidence="1">
    <location>
        <begin position="1"/>
        <end position="14"/>
    </location>
</feature>
<evidence type="ECO:0000313" key="3">
    <source>
        <dbReference type="Proteomes" id="UP001152622"/>
    </source>
</evidence>
<evidence type="ECO:0000256" key="1">
    <source>
        <dbReference type="SAM" id="MobiDB-lite"/>
    </source>
</evidence>
<dbReference type="AlphaFoldDB" id="A0A9Q1ER67"/>
<protein>
    <submittedName>
        <fullName evidence="2">Uncharacterized protein</fullName>
    </submittedName>
</protein>
<reference evidence="2" key="1">
    <citation type="journal article" date="2023" name="Science">
        <title>Genome structures resolve the early diversification of teleost fishes.</title>
        <authorList>
            <person name="Parey E."/>
            <person name="Louis A."/>
            <person name="Montfort J."/>
            <person name="Bouchez O."/>
            <person name="Roques C."/>
            <person name="Iampietro C."/>
            <person name="Lluch J."/>
            <person name="Castinel A."/>
            <person name="Donnadieu C."/>
            <person name="Desvignes T."/>
            <person name="Floi Bucao C."/>
            <person name="Jouanno E."/>
            <person name="Wen M."/>
            <person name="Mejri S."/>
            <person name="Dirks R."/>
            <person name="Jansen H."/>
            <person name="Henkel C."/>
            <person name="Chen W.J."/>
            <person name="Zahm M."/>
            <person name="Cabau C."/>
            <person name="Klopp C."/>
            <person name="Thompson A.W."/>
            <person name="Robinson-Rechavi M."/>
            <person name="Braasch I."/>
            <person name="Lecointre G."/>
            <person name="Bobe J."/>
            <person name="Postlethwait J.H."/>
            <person name="Berthelot C."/>
            <person name="Roest Crollius H."/>
            <person name="Guiguen Y."/>
        </authorList>
    </citation>
    <scope>NUCLEOTIDE SEQUENCE</scope>
    <source>
        <strain evidence="2">WJC10195</strain>
    </source>
</reference>
<accession>A0A9Q1ER67</accession>
<organism evidence="2 3">
    <name type="scientific">Synaphobranchus kaupii</name>
    <name type="common">Kaup's arrowtooth eel</name>
    <dbReference type="NCBI Taxonomy" id="118154"/>
    <lineage>
        <taxon>Eukaryota</taxon>
        <taxon>Metazoa</taxon>
        <taxon>Chordata</taxon>
        <taxon>Craniata</taxon>
        <taxon>Vertebrata</taxon>
        <taxon>Euteleostomi</taxon>
        <taxon>Actinopterygii</taxon>
        <taxon>Neopterygii</taxon>
        <taxon>Teleostei</taxon>
        <taxon>Anguilliformes</taxon>
        <taxon>Synaphobranchidae</taxon>
        <taxon>Synaphobranchus</taxon>
    </lineage>
</organism>
<feature type="region of interest" description="Disordered" evidence="1">
    <location>
        <begin position="1"/>
        <end position="38"/>
    </location>
</feature>
<sequence length="86" mass="9844">MLASAVATISSSAIKGESQRRHQSDVESSSARIRLQRSTPVRKPRQRCVLMHDAICFCICTFYNQHTSEHSLQENFHRLRFAPTNI</sequence>
<dbReference type="EMBL" id="JAINUF010000013">
    <property type="protein sequence ID" value="KAJ8343546.1"/>
    <property type="molecule type" value="Genomic_DNA"/>
</dbReference>